<dbReference type="VEuPathDB" id="CryptoDB:CHUDEA5_1840"/>
<dbReference type="GO" id="GO:0003723">
    <property type="term" value="F:RNA binding"/>
    <property type="evidence" value="ECO:0007669"/>
    <property type="project" value="TreeGrafter"/>
</dbReference>
<dbReference type="PANTHER" id="PTHR12202:SF0">
    <property type="entry name" value="ESF1 HOMOLOG"/>
    <property type="match status" value="1"/>
</dbReference>
<dbReference type="GO" id="GO:0005730">
    <property type="term" value="C:nucleolus"/>
    <property type="evidence" value="ECO:0007669"/>
    <property type="project" value="UniProtKB-SubCell"/>
</dbReference>
<gene>
    <name evidence="8" type="ORF">CHUDEA5_1840</name>
</gene>
<dbReference type="VEuPathDB" id="CryptoDB:GY17_00003632"/>
<keyword evidence="4" id="KW-0539">Nucleus</keyword>
<dbReference type="EMBL" id="LN877951">
    <property type="protein sequence ID" value="CUV06173.1"/>
    <property type="molecule type" value="Genomic_DNA"/>
</dbReference>
<sequence length="664" mass="76855">MKERKTKTKLTLDDTERFNSRTDPRFKPLIRKEHKVKIDKRFDRMFTNDDFSVISVKDPFGKKSIKKDEYHNLLYENKEDSDTSNSELKKHESTLTINSSDSEKSFQWEGESDNLASDEDTIHSNSYKEKTASNSIWENNPLNNFGLSEGSETNRLALMGLDWDNITADDIYVVLSSFLFSSTSINPGQSNSKLKKISIYPSKYGKKRMEYESVNGPMIGNEENVCGKEIKSLELSNEIGEEDYEAIRKYQVEKSLYYFAVVECDCVETAIKLYDELDGMEAEFCIDSLEIRFIPDDIVDFQFEPISESVSIPIKYKQPECFTSALRHSKPALTWDDTPIERVKFLRKKFTPEELLNNDFDAYLGSSSDEDEFSKEGASLSLNNEFPDFSSGMREILLGDAKEIFDEEINQNKLDSASEASLLTNNDINELFNSKGKDYSQVEIEFNPDLEDLSMDLIAKGKQKWEDASTSDEIQKQITPWQAYLEKRKQKRKERKIQLRERIKEQKLQREKGVTNKPIKNVYLNNSAQNNEDTYSSDDDRHFDMKKISLIERSGEKIKSKRRKELISNALKESTQNNFLGAINDPRISKIFTDADFAIDPTNPIYKPTEFNKKLLLEKRTQKLKRNLLSINKSKQNNNKNCAVLSELEDDSFNLLATKKMKRY</sequence>
<evidence type="ECO:0000313" key="8">
    <source>
        <dbReference type="EMBL" id="CUV06173.1"/>
    </source>
</evidence>
<dbReference type="Pfam" id="PF08159">
    <property type="entry name" value="NUC153"/>
    <property type="match status" value="1"/>
</dbReference>
<evidence type="ECO:0000256" key="1">
    <source>
        <dbReference type="ARBA" id="ARBA00004604"/>
    </source>
</evidence>
<comment type="subcellular location">
    <subcellularLocation>
        <location evidence="1">Nucleus</location>
        <location evidence="1">Nucleolus</location>
    </subcellularLocation>
</comment>
<evidence type="ECO:0000259" key="6">
    <source>
        <dbReference type="Pfam" id="PF08159"/>
    </source>
</evidence>
<evidence type="ECO:0000256" key="4">
    <source>
        <dbReference type="ARBA" id="ARBA00023242"/>
    </source>
</evidence>
<feature type="domain" description="ESF1 RRM" evidence="7">
    <location>
        <begin position="153"/>
        <end position="305"/>
    </location>
</feature>
<dbReference type="VEuPathDB" id="CryptoDB:ChTU502y2012_386g0285"/>
<feature type="compositionally biased region" description="Basic and acidic residues" evidence="5">
    <location>
        <begin position="78"/>
        <end position="93"/>
    </location>
</feature>
<dbReference type="InterPro" id="IPR012580">
    <property type="entry name" value="NUC153"/>
</dbReference>
<dbReference type="Pfam" id="PF25121">
    <property type="entry name" value="RRM_ESF1"/>
    <property type="match status" value="1"/>
</dbReference>
<dbReference type="VEuPathDB" id="CryptoDB:Chro.50197"/>
<name>A0A0S4TFA6_CRYHO</name>
<dbReference type="AlphaFoldDB" id="A0A0S4TFA6"/>
<dbReference type="PANTHER" id="PTHR12202">
    <property type="entry name" value="ESF1 HOMOLOG"/>
    <property type="match status" value="1"/>
</dbReference>
<protein>
    <submittedName>
        <fullName evidence="8">Uncharacterized protein</fullName>
    </submittedName>
</protein>
<evidence type="ECO:0000256" key="3">
    <source>
        <dbReference type="ARBA" id="ARBA00023054"/>
    </source>
</evidence>
<dbReference type="Proteomes" id="UP000199752">
    <property type="component" value="Chromosome 5"/>
</dbReference>
<feature type="compositionally biased region" description="Acidic residues" evidence="5">
    <location>
        <begin position="110"/>
        <end position="119"/>
    </location>
</feature>
<organism evidence="8">
    <name type="scientific">Cryptosporidium hominis</name>
    <dbReference type="NCBI Taxonomy" id="237895"/>
    <lineage>
        <taxon>Eukaryota</taxon>
        <taxon>Sar</taxon>
        <taxon>Alveolata</taxon>
        <taxon>Apicomplexa</taxon>
        <taxon>Conoidasida</taxon>
        <taxon>Coccidia</taxon>
        <taxon>Eucoccidiorida</taxon>
        <taxon>Eimeriorina</taxon>
        <taxon>Cryptosporidiidae</taxon>
        <taxon>Cryptosporidium</taxon>
    </lineage>
</organism>
<evidence type="ECO:0000256" key="2">
    <source>
        <dbReference type="ARBA" id="ARBA00009087"/>
    </source>
</evidence>
<dbReference type="InterPro" id="IPR056750">
    <property type="entry name" value="RRM_ESF1"/>
</dbReference>
<comment type="similarity">
    <text evidence="2">Belongs to the ESF1 family.</text>
</comment>
<feature type="domain" description="NUC153" evidence="6">
    <location>
        <begin position="585"/>
        <end position="609"/>
    </location>
</feature>
<reference evidence="8" key="1">
    <citation type="submission" date="2015-08" db="EMBL/GenBank/DDBJ databases">
        <authorList>
            <person name="Babu N.S."/>
            <person name="Beckwith C.J."/>
            <person name="Beseler K.G."/>
            <person name="Brison A."/>
            <person name="Carone J.V."/>
            <person name="Caskin T.P."/>
            <person name="Diamond M."/>
            <person name="Durham M.E."/>
            <person name="Foxe J.M."/>
            <person name="Go M."/>
            <person name="Henderson B.A."/>
            <person name="Jones I.B."/>
            <person name="McGettigan J.A."/>
            <person name="Micheletti S.J."/>
            <person name="Nasrallah M.E."/>
            <person name="Ortiz D."/>
            <person name="Piller C.R."/>
            <person name="Privatt S.R."/>
            <person name="Schneider S.L."/>
            <person name="Sharp S."/>
            <person name="Smith T.C."/>
            <person name="Stanton J.D."/>
            <person name="Ullery H.E."/>
            <person name="Wilson R.J."/>
            <person name="Serrano M.G."/>
            <person name="Buck G."/>
            <person name="Lee V."/>
            <person name="Wang Y."/>
            <person name="Carvalho R."/>
            <person name="Voegtly L."/>
            <person name="Shi R."/>
            <person name="Duckworth R."/>
            <person name="Johnson A."/>
            <person name="Loviza R."/>
            <person name="Walstead R."/>
            <person name="Shah Z."/>
            <person name="Kiflezghi M."/>
            <person name="Wade K."/>
            <person name="Ball S.L."/>
            <person name="Bradley K.W."/>
            <person name="Asai D.J."/>
            <person name="Bowman C.A."/>
            <person name="Russell D.A."/>
            <person name="Pope W.H."/>
            <person name="Jacobs-Sera D."/>
            <person name="Hendrix R.W."/>
            <person name="Hatfull G.F."/>
        </authorList>
    </citation>
    <scope>NUCLEOTIDE SEQUENCE [LARGE SCALE GENOMIC DNA]</scope>
</reference>
<keyword evidence="3" id="KW-0175">Coiled coil</keyword>
<evidence type="ECO:0000259" key="7">
    <source>
        <dbReference type="Pfam" id="PF25121"/>
    </source>
</evidence>
<accession>A0A0S4TFA6</accession>
<dbReference type="InterPro" id="IPR039754">
    <property type="entry name" value="Esf1"/>
</dbReference>
<proteinExistence type="inferred from homology"/>
<dbReference type="GO" id="GO:0006364">
    <property type="term" value="P:rRNA processing"/>
    <property type="evidence" value="ECO:0007669"/>
    <property type="project" value="InterPro"/>
</dbReference>
<evidence type="ECO:0000256" key="5">
    <source>
        <dbReference type="SAM" id="MobiDB-lite"/>
    </source>
</evidence>
<feature type="region of interest" description="Disordered" evidence="5">
    <location>
        <begin position="78"/>
        <end position="120"/>
    </location>
</feature>
<dbReference type="OrthoDB" id="431825at2759"/>